<keyword evidence="2" id="KW-0472">Membrane</keyword>
<feature type="region of interest" description="Disordered" evidence="1">
    <location>
        <begin position="100"/>
        <end position="121"/>
    </location>
</feature>
<feature type="transmembrane region" description="Helical" evidence="2">
    <location>
        <begin position="208"/>
        <end position="228"/>
    </location>
</feature>
<dbReference type="RefSeq" id="XP_019620554.1">
    <property type="nucleotide sequence ID" value="XM_019764995.1"/>
</dbReference>
<feature type="transmembrane region" description="Helical" evidence="2">
    <location>
        <begin position="251"/>
        <end position="275"/>
    </location>
</feature>
<reference evidence="4" key="1">
    <citation type="submission" date="2025-08" db="UniProtKB">
        <authorList>
            <consortium name="RefSeq"/>
        </authorList>
    </citation>
    <scope>IDENTIFICATION</scope>
    <source>
        <tissue evidence="4">Gonad</tissue>
    </source>
</reference>
<proteinExistence type="predicted"/>
<evidence type="ECO:0000313" key="3">
    <source>
        <dbReference type="Proteomes" id="UP000515135"/>
    </source>
</evidence>
<dbReference type="GeneID" id="109467090"/>
<dbReference type="AlphaFoldDB" id="A0A6P4YEQ7"/>
<evidence type="ECO:0000256" key="1">
    <source>
        <dbReference type="SAM" id="MobiDB-lite"/>
    </source>
</evidence>
<feature type="compositionally biased region" description="Polar residues" evidence="1">
    <location>
        <begin position="100"/>
        <end position="115"/>
    </location>
</feature>
<sequence>MSSCREEFSLAALRLQHHDRSVFSRSPWWRGQVGFVVYKSLIAVLTLAVLVFLLVYHYHVQGRSDPWPVALTNWSFTILTAHMLVALAVCVVDFLSKQKGTGPTTVDNTSENSSPGDAGMEEAVPMTEIGRDNDDDAVQSSSGPAWYHKVHWVLHNTSIAAAFLVTTVYWTLDRATVSVSSIFEHVVNSVIALLDLSLSGTPVRILNVIYPVAYAATYAVFYVIYWAAGGKGRDGATAIYAVMDFGNSPGMASGVMVAFVFVGAPVFHLLSYGLYRLREVVVSKLERRTPVILLSSETTNSRNVHSQLV</sequence>
<organism evidence="3 4">
    <name type="scientific">Branchiostoma belcheri</name>
    <name type="common">Amphioxus</name>
    <dbReference type="NCBI Taxonomy" id="7741"/>
    <lineage>
        <taxon>Eukaryota</taxon>
        <taxon>Metazoa</taxon>
        <taxon>Chordata</taxon>
        <taxon>Cephalochordata</taxon>
        <taxon>Leptocardii</taxon>
        <taxon>Amphioxiformes</taxon>
        <taxon>Branchiostomatidae</taxon>
        <taxon>Branchiostoma</taxon>
    </lineage>
</organism>
<accession>A0A6P4YEQ7</accession>
<dbReference type="InterPro" id="IPR049352">
    <property type="entry name" value="Rost"/>
</dbReference>
<dbReference type="GO" id="GO:0016020">
    <property type="term" value="C:membrane"/>
    <property type="evidence" value="ECO:0007669"/>
    <property type="project" value="TreeGrafter"/>
</dbReference>
<name>A0A6P4YEQ7_BRABE</name>
<dbReference type="KEGG" id="bbel:109467090"/>
<feature type="transmembrane region" description="Helical" evidence="2">
    <location>
        <begin position="76"/>
        <end position="95"/>
    </location>
</feature>
<protein>
    <submittedName>
        <fullName evidence="4">Protein rolling stone-like</fullName>
    </submittedName>
</protein>
<dbReference type="Pfam" id="PF21534">
    <property type="entry name" value="Rost"/>
    <property type="match status" value="1"/>
</dbReference>
<dbReference type="PANTHER" id="PTHR12242:SF45">
    <property type="entry name" value="MARVEL DOMAIN-CONTAINING PROTEIN"/>
    <property type="match status" value="1"/>
</dbReference>
<dbReference type="Proteomes" id="UP000515135">
    <property type="component" value="Unplaced"/>
</dbReference>
<feature type="transmembrane region" description="Helical" evidence="2">
    <location>
        <begin position="35"/>
        <end position="56"/>
    </location>
</feature>
<keyword evidence="2" id="KW-0812">Transmembrane</keyword>
<gene>
    <name evidence="4" type="primary">LOC109467090</name>
</gene>
<evidence type="ECO:0000313" key="4">
    <source>
        <dbReference type="RefSeq" id="XP_019620554.1"/>
    </source>
</evidence>
<dbReference type="OrthoDB" id="419711at2759"/>
<keyword evidence="2" id="KW-1133">Transmembrane helix</keyword>
<evidence type="ECO:0000256" key="2">
    <source>
        <dbReference type="SAM" id="Phobius"/>
    </source>
</evidence>
<keyword evidence="3" id="KW-1185">Reference proteome</keyword>
<dbReference type="PANTHER" id="PTHR12242">
    <property type="entry name" value="OS02G0130600 PROTEIN-RELATED"/>
    <property type="match status" value="1"/>
</dbReference>